<organism evidence="2 3">
    <name type="scientific">Cercophora newfieldiana</name>
    <dbReference type="NCBI Taxonomy" id="92897"/>
    <lineage>
        <taxon>Eukaryota</taxon>
        <taxon>Fungi</taxon>
        <taxon>Dikarya</taxon>
        <taxon>Ascomycota</taxon>
        <taxon>Pezizomycotina</taxon>
        <taxon>Sordariomycetes</taxon>
        <taxon>Sordariomycetidae</taxon>
        <taxon>Sordariales</taxon>
        <taxon>Lasiosphaeriaceae</taxon>
        <taxon>Cercophora</taxon>
    </lineage>
</organism>
<feature type="region of interest" description="Disordered" evidence="1">
    <location>
        <begin position="1"/>
        <end position="36"/>
    </location>
</feature>
<accession>A0AA39Y210</accession>
<reference evidence="2" key="1">
    <citation type="submission" date="2023-06" db="EMBL/GenBank/DDBJ databases">
        <title>Genome-scale phylogeny and comparative genomics of the fungal order Sordariales.</title>
        <authorList>
            <consortium name="Lawrence Berkeley National Laboratory"/>
            <person name="Hensen N."/>
            <person name="Bonometti L."/>
            <person name="Westerberg I."/>
            <person name="Brannstrom I.O."/>
            <person name="Guillou S."/>
            <person name="Cros-Aarteil S."/>
            <person name="Calhoun S."/>
            <person name="Haridas S."/>
            <person name="Kuo A."/>
            <person name="Mondo S."/>
            <person name="Pangilinan J."/>
            <person name="Riley R."/>
            <person name="Labutti K."/>
            <person name="Andreopoulos B."/>
            <person name="Lipzen A."/>
            <person name="Chen C."/>
            <person name="Yanf M."/>
            <person name="Daum C."/>
            <person name="Ng V."/>
            <person name="Clum A."/>
            <person name="Steindorff A."/>
            <person name="Ohm R."/>
            <person name="Martin F."/>
            <person name="Silar P."/>
            <person name="Natvig D."/>
            <person name="Lalanne C."/>
            <person name="Gautier V."/>
            <person name="Ament-Velasquez S.L."/>
            <person name="Kruys A."/>
            <person name="Hutchinson M.I."/>
            <person name="Powell A.J."/>
            <person name="Barry K."/>
            <person name="Miller A.N."/>
            <person name="Grigoriev I.V."/>
            <person name="Debuchy R."/>
            <person name="Gladieux P."/>
            <person name="Thoren M.H."/>
            <person name="Johannesson H."/>
        </authorList>
    </citation>
    <scope>NUCLEOTIDE SEQUENCE</scope>
    <source>
        <strain evidence="2">SMH2532-1</strain>
    </source>
</reference>
<feature type="region of interest" description="Disordered" evidence="1">
    <location>
        <begin position="342"/>
        <end position="366"/>
    </location>
</feature>
<feature type="compositionally biased region" description="Basic and acidic residues" evidence="1">
    <location>
        <begin position="347"/>
        <end position="366"/>
    </location>
</feature>
<proteinExistence type="predicted"/>
<dbReference type="Proteomes" id="UP001174936">
    <property type="component" value="Unassembled WGS sequence"/>
</dbReference>
<comment type="caution">
    <text evidence="2">The sequence shown here is derived from an EMBL/GenBank/DDBJ whole genome shotgun (WGS) entry which is preliminary data.</text>
</comment>
<protein>
    <submittedName>
        <fullName evidence="2">Uncharacterized protein</fullName>
    </submittedName>
</protein>
<sequence>MAPSQDPNGAGDMTGENDVSPSPDNDDAHQPADPQETQIQALEAPTKESNPLAVYQKHGIYFDVRLSAMQSTWYQGERAHILHLTLNCVRPLKMTHRIVGAKVEVSLYPISNLQGVAPCTPYIQRIRPQVNLVQISDREIETHGGFSTGVSGSGGPVNISFNRERSKSERAVFKGVRLIHGVLLTKQSARWKLYEDAGSCTGIPQLVKFVMVVRCESSFGISVSASVQARLLLTLGITRSFKAMTYPGNVPSLKEVEEHAHLSDEQRVKAVTEMFQDLKAASERRHRAFDQHLPPETLLAAVREISAFNDSFPYWRQGLSAGDNGKLSEMIAWAADEEERNAYEMTKPQRDAEAAEETQRGHAERLKRDELFNLSMDLKIEKARRMLENLRSGRNNTEGVGQEPSGELSPARTPSPESFESAPIRRLGHRRGRRFEWEDDSTIDHDDDLRRRYRGNARTFKFREPAAEFTVRPALKDEDLDDFSPVGPGYNVLSLD</sequence>
<evidence type="ECO:0000313" key="3">
    <source>
        <dbReference type="Proteomes" id="UP001174936"/>
    </source>
</evidence>
<gene>
    <name evidence="2" type="ORF">B0T16DRAFT_392809</name>
</gene>
<evidence type="ECO:0000313" key="2">
    <source>
        <dbReference type="EMBL" id="KAK0644463.1"/>
    </source>
</evidence>
<dbReference type="EMBL" id="JAULSV010000005">
    <property type="protein sequence ID" value="KAK0644463.1"/>
    <property type="molecule type" value="Genomic_DNA"/>
</dbReference>
<keyword evidence="3" id="KW-1185">Reference proteome</keyword>
<dbReference type="AlphaFoldDB" id="A0AA39Y210"/>
<name>A0AA39Y210_9PEZI</name>
<feature type="region of interest" description="Disordered" evidence="1">
    <location>
        <begin position="390"/>
        <end position="425"/>
    </location>
</feature>
<evidence type="ECO:0000256" key="1">
    <source>
        <dbReference type="SAM" id="MobiDB-lite"/>
    </source>
</evidence>